<dbReference type="EMBL" id="JAZGQO010000007">
    <property type="protein sequence ID" value="KAK6183184.1"/>
    <property type="molecule type" value="Genomic_DNA"/>
</dbReference>
<keyword evidence="1" id="KW-1133">Transmembrane helix</keyword>
<protein>
    <recommendedName>
        <fullName evidence="2">PiggyBac transposable element-derived protein domain-containing protein</fullName>
    </recommendedName>
</protein>
<dbReference type="AlphaFoldDB" id="A0AAN8K2G8"/>
<evidence type="ECO:0000313" key="3">
    <source>
        <dbReference type="EMBL" id="KAK6183184.1"/>
    </source>
</evidence>
<evidence type="ECO:0000313" key="4">
    <source>
        <dbReference type="Proteomes" id="UP001347796"/>
    </source>
</evidence>
<dbReference type="InterPro" id="IPR029526">
    <property type="entry name" value="PGBD"/>
</dbReference>
<gene>
    <name evidence="3" type="ORF">SNE40_010712</name>
</gene>
<keyword evidence="4" id="KW-1185">Reference proteome</keyword>
<proteinExistence type="predicted"/>
<sequence>MSRARFLPLLWNLHMSDPEEDEENQRRKQNGDPRYDPLGKLKPLYSQIQLACQSFYVPNREISIDERMVGSKARIGIKQYMKDKPVKWGYKLFVLADSATGYTSVYLIFILVRILRILEMVLRMTLFLNLSRIFLAKLFVDNFYTGATLFQDLLFHRTLACGAIRENRKGFPKSKLNYSLKGAKRGSIRWIRDNNLLFLRWKDNRDVTMCSTFHNAASSDSVKRKTKNSQTGKFETIDIPFPPSVKEYNKFMGGVDLSDQLIQYYQVLRKTRKWYKTLFLHCIDIAVVNSYIIHCQMKKNMNQPTLSQLEFRRAVVNELVHEQFLEPTPLMCSQALQPAQHLPVEIAKDINSLADNTKATKGRQNCKMCWTSLKKEVKTPWKCSACHVALCVIPGRNCFNTWRN</sequence>
<keyword evidence="1" id="KW-0472">Membrane</keyword>
<dbReference type="Proteomes" id="UP001347796">
    <property type="component" value="Unassembled WGS sequence"/>
</dbReference>
<comment type="caution">
    <text evidence="3">The sequence shown here is derived from an EMBL/GenBank/DDBJ whole genome shotgun (WGS) entry which is preliminary data.</text>
</comment>
<organism evidence="3 4">
    <name type="scientific">Patella caerulea</name>
    <name type="common">Rayed Mediterranean limpet</name>
    <dbReference type="NCBI Taxonomy" id="87958"/>
    <lineage>
        <taxon>Eukaryota</taxon>
        <taxon>Metazoa</taxon>
        <taxon>Spiralia</taxon>
        <taxon>Lophotrochozoa</taxon>
        <taxon>Mollusca</taxon>
        <taxon>Gastropoda</taxon>
        <taxon>Patellogastropoda</taxon>
        <taxon>Patelloidea</taxon>
        <taxon>Patellidae</taxon>
        <taxon>Patella</taxon>
    </lineage>
</organism>
<evidence type="ECO:0000259" key="2">
    <source>
        <dbReference type="Pfam" id="PF13843"/>
    </source>
</evidence>
<keyword evidence="1" id="KW-0812">Transmembrane</keyword>
<feature type="domain" description="PiggyBac transposable element-derived protein" evidence="2">
    <location>
        <begin position="1"/>
        <end position="291"/>
    </location>
</feature>
<accession>A0AAN8K2G8</accession>
<dbReference type="PANTHER" id="PTHR46599:SF3">
    <property type="entry name" value="PIGGYBAC TRANSPOSABLE ELEMENT-DERIVED PROTEIN 4"/>
    <property type="match status" value="1"/>
</dbReference>
<reference evidence="3 4" key="1">
    <citation type="submission" date="2024-01" db="EMBL/GenBank/DDBJ databases">
        <title>The genome of the rayed Mediterranean limpet Patella caerulea (Linnaeus, 1758).</title>
        <authorList>
            <person name="Anh-Thu Weber A."/>
            <person name="Halstead-Nussloch G."/>
        </authorList>
    </citation>
    <scope>NUCLEOTIDE SEQUENCE [LARGE SCALE GENOMIC DNA]</scope>
    <source>
        <strain evidence="3">AATW-2023a</strain>
        <tissue evidence="3">Whole specimen</tissue>
    </source>
</reference>
<dbReference type="PANTHER" id="PTHR46599">
    <property type="entry name" value="PIGGYBAC TRANSPOSABLE ELEMENT-DERIVED PROTEIN 4"/>
    <property type="match status" value="1"/>
</dbReference>
<dbReference type="Pfam" id="PF13843">
    <property type="entry name" value="DDE_Tnp_1_7"/>
    <property type="match status" value="1"/>
</dbReference>
<name>A0AAN8K2G8_PATCE</name>
<evidence type="ECO:0000256" key="1">
    <source>
        <dbReference type="SAM" id="Phobius"/>
    </source>
</evidence>
<feature type="transmembrane region" description="Helical" evidence="1">
    <location>
        <begin position="92"/>
        <end position="115"/>
    </location>
</feature>